<evidence type="ECO:0000313" key="4">
    <source>
        <dbReference type="Proteomes" id="UP000005240"/>
    </source>
</evidence>
<dbReference type="AlphaFoldDB" id="A0A180GSZ1"/>
<reference evidence="2" key="1">
    <citation type="submission" date="2009-11" db="EMBL/GenBank/DDBJ databases">
        <authorList>
            <consortium name="The Broad Institute Genome Sequencing Platform"/>
            <person name="Ward D."/>
            <person name="Feldgarden M."/>
            <person name="Earl A."/>
            <person name="Young S.K."/>
            <person name="Zeng Q."/>
            <person name="Koehrsen M."/>
            <person name="Alvarado L."/>
            <person name="Berlin A."/>
            <person name="Bochicchio J."/>
            <person name="Borenstein D."/>
            <person name="Chapman S.B."/>
            <person name="Chen Z."/>
            <person name="Engels R."/>
            <person name="Freedman E."/>
            <person name="Gellesch M."/>
            <person name="Goldberg J."/>
            <person name="Griggs A."/>
            <person name="Gujja S."/>
            <person name="Heilman E."/>
            <person name="Heiman D."/>
            <person name="Hepburn T."/>
            <person name="Howarth C."/>
            <person name="Jen D."/>
            <person name="Larson L."/>
            <person name="Lewis B."/>
            <person name="Mehta T."/>
            <person name="Park D."/>
            <person name="Pearson M."/>
            <person name="Roberts A."/>
            <person name="Saif S."/>
            <person name="Shea T."/>
            <person name="Shenoy N."/>
            <person name="Sisk P."/>
            <person name="Stolte C."/>
            <person name="Sykes S."/>
            <person name="Thomson T."/>
            <person name="Walk T."/>
            <person name="White J."/>
            <person name="Yandava C."/>
            <person name="Izard J."/>
            <person name="Baranova O.V."/>
            <person name="Blanton J.M."/>
            <person name="Tanner A.C."/>
            <person name="Dewhirst F.E."/>
            <person name="Haas B."/>
            <person name="Nusbaum C."/>
            <person name="Birren B."/>
        </authorList>
    </citation>
    <scope>NUCLEOTIDE SEQUENCE [LARGE SCALE GENOMIC DNA]</scope>
    <source>
        <strain evidence="2">1-1 BBBD Race 1</strain>
    </source>
</reference>
<feature type="compositionally biased region" description="Low complexity" evidence="1">
    <location>
        <begin position="157"/>
        <end position="168"/>
    </location>
</feature>
<feature type="region of interest" description="Disordered" evidence="1">
    <location>
        <begin position="347"/>
        <end position="399"/>
    </location>
</feature>
<name>A0A180GSZ1_PUCT1</name>
<protein>
    <submittedName>
        <fullName evidence="2 3">Uncharacterized protein</fullName>
    </submittedName>
</protein>
<proteinExistence type="predicted"/>
<accession>A0A180GSZ1</accession>
<evidence type="ECO:0000313" key="3">
    <source>
        <dbReference type="EnsemblFungi" id="PTTG_04756-t43_1-p1"/>
    </source>
</evidence>
<feature type="compositionally biased region" description="Basic and acidic residues" evidence="1">
    <location>
        <begin position="360"/>
        <end position="374"/>
    </location>
</feature>
<feature type="compositionally biased region" description="Polar residues" evidence="1">
    <location>
        <begin position="114"/>
        <end position="129"/>
    </location>
</feature>
<reference evidence="3" key="4">
    <citation type="submission" date="2025-05" db="UniProtKB">
        <authorList>
            <consortium name="EnsemblFungi"/>
        </authorList>
    </citation>
    <scope>IDENTIFICATION</scope>
    <source>
        <strain evidence="3">isolate 1-1 / race 1 (BBBD)</strain>
    </source>
</reference>
<feature type="compositionally biased region" description="Low complexity" evidence="1">
    <location>
        <begin position="529"/>
        <end position="538"/>
    </location>
</feature>
<reference evidence="2" key="2">
    <citation type="submission" date="2016-05" db="EMBL/GenBank/DDBJ databases">
        <title>Comparative analysis highlights variable genome content of wheat rusts and divergence of the mating loci.</title>
        <authorList>
            <person name="Cuomo C.A."/>
            <person name="Bakkeren G."/>
            <person name="Szabo L."/>
            <person name="Khalil H."/>
            <person name="Joly D."/>
            <person name="Goldberg J."/>
            <person name="Young S."/>
            <person name="Zeng Q."/>
            <person name="Fellers J."/>
        </authorList>
    </citation>
    <scope>NUCLEOTIDE SEQUENCE [LARGE SCALE GENOMIC DNA]</scope>
    <source>
        <strain evidence="2">1-1 BBBD Race 1</strain>
    </source>
</reference>
<dbReference type="VEuPathDB" id="FungiDB:PTTG_04756"/>
<feature type="region of interest" description="Disordered" evidence="1">
    <location>
        <begin position="85"/>
        <end position="245"/>
    </location>
</feature>
<feature type="region of interest" description="Disordered" evidence="1">
    <location>
        <begin position="500"/>
        <end position="551"/>
    </location>
</feature>
<keyword evidence="4" id="KW-1185">Reference proteome</keyword>
<reference evidence="3 4" key="3">
    <citation type="journal article" date="2017" name="G3 (Bethesda)">
        <title>Comparative analysis highlights variable genome content of wheat rusts and divergence of the mating loci.</title>
        <authorList>
            <person name="Cuomo C.A."/>
            <person name="Bakkeren G."/>
            <person name="Khalil H.B."/>
            <person name="Panwar V."/>
            <person name="Joly D."/>
            <person name="Linning R."/>
            <person name="Sakthikumar S."/>
            <person name="Song X."/>
            <person name="Adiconis X."/>
            <person name="Fan L."/>
            <person name="Goldberg J.M."/>
            <person name="Levin J.Z."/>
            <person name="Young S."/>
            <person name="Zeng Q."/>
            <person name="Anikster Y."/>
            <person name="Bruce M."/>
            <person name="Wang M."/>
            <person name="Yin C."/>
            <person name="McCallum B."/>
            <person name="Szabo L.J."/>
            <person name="Hulbert S."/>
            <person name="Chen X."/>
            <person name="Fellers J.P."/>
        </authorList>
    </citation>
    <scope>NUCLEOTIDE SEQUENCE</scope>
    <source>
        <strain evidence="4">Isolate 1-1 / race 1 (BBBD)</strain>
        <strain evidence="3">isolate 1-1 / race 1 (BBBD)</strain>
    </source>
</reference>
<feature type="compositionally biased region" description="Low complexity" evidence="1">
    <location>
        <begin position="210"/>
        <end position="226"/>
    </location>
</feature>
<evidence type="ECO:0000313" key="2">
    <source>
        <dbReference type="EMBL" id="OAV95926.1"/>
    </source>
</evidence>
<feature type="compositionally biased region" description="Basic and acidic residues" evidence="1">
    <location>
        <begin position="85"/>
        <end position="113"/>
    </location>
</feature>
<feature type="compositionally biased region" description="Polar residues" evidence="1">
    <location>
        <begin position="227"/>
        <end position="239"/>
    </location>
</feature>
<dbReference type="OrthoDB" id="10680231at2759"/>
<dbReference type="Proteomes" id="UP000005240">
    <property type="component" value="Unassembled WGS sequence"/>
</dbReference>
<sequence>MHPHLRNGRDLSAEQRLRYCLSPAAEERLRRIRMSVASNRGGLPQISVARNIAIGHRSLASPTPIEGNITNSSISQIDSGLALSDPRDLEHDRLPPDEQQCRRAKTSLHDNESAQRTQGYGITQSSPPSAQFEPTCGELHRTDADHPGEVRSLEFGQPAQQAVQVLPPSSGSAEQTREVALQPTAPRLQQRAYSPTDHGYASCQQPVSEYGVSPASPPSASGGYSSTRVNRFSTPSSKNACPGSYPFLQPRSAAAFKEEPRDNSQPQLPTATLAAAASAVSAVTSCETSSFHTARWEPDGPPASLSTAWRLPSTTSTPLSVYGTPLHKPKVPTPSRDLEKIQEELENTLRSKGNTPTSGRRFDKSNPESGDELHMFQMKGKSPPTRKSPRKTSISSDSPIGLSLDIENISSPSSREFLLNNLNNDLSNDAALLLEERLEVLFSKFLSELSGTVEKNPGTLLESCVNNFKEVVNSSMLDIFKEKLMPSLLDKILCHIGESPKEKSNQQMVRHYPASSQLDESRAPHHHPYQNSNAYYQQPQPPYQPVDAQPQAPFHSLRGAGRSWNLSMAETHRIVNVGKLRVVFSKFLSNLTGTVETMPVTLLESCISNFKEVLNNSILEILKEEFVRITAMTLV</sequence>
<organism evidence="2">
    <name type="scientific">Puccinia triticina (isolate 1-1 / race 1 (BBBD))</name>
    <name type="common">Brown leaf rust fungus</name>
    <dbReference type="NCBI Taxonomy" id="630390"/>
    <lineage>
        <taxon>Eukaryota</taxon>
        <taxon>Fungi</taxon>
        <taxon>Dikarya</taxon>
        <taxon>Basidiomycota</taxon>
        <taxon>Pucciniomycotina</taxon>
        <taxon>Pucciniomycetes</taxon>
        <taxon>Pucciniales</taxon>
        <taxon>Pucciniaceae</taxon>
        <taxon>Puccinia</taxon>
    </lineage>
</organism>
<dbReference type="EnsemblFungi" id="PTTG_04756-t43_1">
    <property type="protein sequence ID" value="PTTG_04756-t43_1-p1"/>
    <property type="gene ID" value="PTTG_04756"/>
</dbReference>
<dbReference type="EMBL" id="ADAS02000024">
    <property type="protein sequence ID" value="OAV95926.1"/>
    <property type="molecule type" value="Genomic_DNA"/>
</dbReference>
<feature type="compositionally biased region" description="Basic and acidic residues" evidence="1">
    <location>
        <begin position="138"/>
        <end position="152"/>
    </location>
</feature>
<evidence type="ECO:0000256" key="1">
    <source>
        <dbReference type="SAM" id="MobiDB-lite"/>
    </source>
</evidence>
<gene>
    <name evidence="2" type="ORF">PTTG_04756</name>
</gene>